<dbReference type="PROSITE" id="PS00854">
    <property type="entry name" value="PROTEASOME_BETA_1"/>
    <property type="match status" value="1"/>
</dbReference>
<evidence type="ECO:0000256" key="2">
    <source>
        <dbReference type="ARBA" id="ARBA00022942"/>
    </source>
</evidence>
<organism evidence="5 6">
    <name type="scientific">Plasmodium falciparum Vietnam Oak-Knoll</name>
    <name type="common">FVO</name>
    <dbReference type="NCBI Taxonomy" id="1036723"/>
    <lineage>
        <taxon>Eukaryota</taxon>
        <taxon>Sar</taxon>
        <taxon>Alveolata</taxon>
        <taxon>Apicomplexa</taxon>
        <taxon>Aconoidasida</taxon>
        <taxon>Haemosporida</taxon>
        <taxon>Plasmodiidae</taxon>
        <taxon>Plasmodium</taxon>
        <taxon>Plasmodium (Laverania)</taxon>
    </lineage>
</organism>
<dbReference type="Proteomes" id="UP000030690">
    <property type="component" value="Unassembled WGS sequence"/>
</dbReference>
<dbReference type="SMR" id="A0A024V7W4"/>
<dbReference type="PANTHER" id="PTHR32194:SF6">
    <property type="entry name" value="PROTEASOME SUBUNIT BETA"/>
    <property type="match status" value="1"/>
</dbReference>
<dbReference type="GO" id="GO:0005634">
    <property type="term" value="C:nucleus"/>
    <property type="evidence" value="ECO:0007669"/>
    <property type="project" value="UniProtKB-SubCell"/>
</dbReference>
<comment type="similarity">
    <text evidence="4">Belongs to the peptidase T1B family.</text>
</comment>
<name>A0A024V7W4_PLAFA</name>
<accession>A0A024V7W4</accession>
<dbReference type="PANTHER" id="PTHR32194">
    <property type="entry name" value="METALLOPROTEASE TLDD"/>
    <property type="match status" value="1"/>
</dbReference>
<sequence length="265" mass="30872">MTLGPVVTGTSVIAIKYKHGIMIAADRKASYGSYAKFQNVERIFKINNKTVMGFSGELADAQYLHELLTRKNINNLSEKKRKEDMYTPQHYHSYVSRVFYVRKNRIDPLFNNIIIAGINSQKYDNNDDNVLLYTNKNNDDEQNEYKNNEEYKEIHKDDLYIGFVDMHGTNFCDDYITTGYARYFALTLLRDHYKDNMTEEEARILINECLRILYFRDATSSNFIQIVKVTSKGVEYEEPYILPCVLNSADYVYPSTLLPPAGCMW</sequence>
<comment type="subcellular location">
    <subcellularLocation>
        <location evidence="4">Cytoplasm</location>
    </subcellularLocation>
    <subcellularLocation>
        <location evidence="4">Nucleus</location>
    </subcellularLocation>
</comment>
<dbReference type="InterPro" id="IPR029055">
    <property type="entry name" value="Ntn_hydrolases_N"/>
</dbReference>
<evidence type="ECO:0000313" key="5">
    <source>
        <dbReference type="EMBL" id="ETW19108.1"/>
    </source>
</evidence>
<dbReference type="OrthoDB" id="10248542at2759"/>
<protein>
    <recommendedName>
        <fullName evidence="4">Proteasome subunit beta</fullName>
    </recommendedName>
</protein>
<proteinExistence type="inferred from homology"/>
<dbReference type="GO" id="GO:0005737">
    <property type="term" value="C:cytoplasm"/>
    <property type="evidence" value="ECO:0007669"/>
    <property type="project" value="UniProtKB-SubCell"/>
</dbReference>
<dbReference type="InterPro" id="IPR001353">
    <property type="entry name" value="Proteasome_sua/b"/>
</dbReference>
<dbReference type="AlphaFoldDB" id="A0A024V7W4"/>
<keyword evidence="3 4" id="KW-0539">Nucleus</keyword>
<reference evidence="5 6" key="1">
    <citation type="submission" date="2013-02" db="EMBL/GenBank/DDBJ databases">
        <title>The Genome Annotation of Plasmodium falciparum Vietnam Oak-Knoll (FVO).</title>
        <authorList>
            <consortium name="The Broad Institute Genome Sequencing Platform"/>
            <consortium name="The Broad Institute Genome Sequencing Center for Infectious Disease"/>
            <person name="Neafsey D."/>
            <person name="Hoffman S."/>
            <person name="Volkman S."/>
            <person name="Rosenthal P."/>
            <person name="Walker B."/>
            <person name="Young S.K."/>
            <person name="Zeng Q."/>
            <person name="Gargeya S."/>
            <person name="Fitzgerald M."/>
            <person name="Haas B."/>
            <person name="Abouelleil A."/>
            <person name="Allen A.W."/>
            <person name="Alvarado L."/>
            <person name="Arachchi H.M."/>
            <person name="Berlin A.M."/>
            <person name="Chapman S.B."/>
            <person name="Gainer-Dewar J."/>
            <person name="Goldberg J."/>
            <person name="Griggs A."/>
            <person name="Gujja S."/>
            <person name="Hansen M."/>
            <person name="Howarth C."/>
            <person name="Imamovic A."/>
            <person name="Ireland A."/>
            <person name="Larimer J."/>
            <person name="McCowan C."/>
            <person name="Murphy C."/>
            <person name="Pearson M."/>
            <person name="Poon T.W."/>
            <person name="Priest M."/>
            <person name="Roberts A."/>
            <person name="Saif S."/>
            <person name="Shea T."/>
            <person name="Sisk P."/>
            <person name="Sykes S."/>
            <person name="Wortman J."/>
            <person name="Nusbaum C."/>
            <person name="Birren B."/>
        </authorList>
    </citation>
    <scope>NUCLEOTIDE SEQUENCE [LARGE SCALE GENOMIC DNA]</scope>
    <source>
        <strain evidence="6">Vietnam Oak-Knoll (FVO)</strain>
    </source>
</reference>
<gene>
    <name evidence="5" type="ORF">PFFVO_01964</name>
</gene>
<evidence type="ECO:0000313" key="6">
    <source>
        <dbReference type="Proteomes" id="UP000030690"/>
    </source>
</evidence>
<keyword evidence="1 4" id="KW-0963">Cytoplasm</keyword>
<dbReference type="Pfam" id="PF00227">
    <property type="entry name" value="Proteasome"/>
    <property type="match status" value="2"/>
</dbReference>
<comment type="function">
    <text evidence="4">Non-catalytic component of the proteasome.</text>
</comment>
<dbReference type="InterPro" id="IPR016050">
    <property type="entry name" value="Proteasome_bsu_CS"/>
</dbReference>
<dbReference type="PIRSF" id="PIRSF001213">
    <property type="entry name" value="Psome_endopept_beta"/>
    <property type="match status" value="1"/>
</dbReference>
<dbReference type="InterPro" id="IPR023333">
    <property type="entry name" value="Proteasome_suB-type"/>
</dbReference>
<dbReference type="PROSITE" id="PS51476">
    <property type="entry name" value="PROTEASOME_BETA_2"/>
    <property type="match status" value="1"/>
</dbReference>
<evidence type="ECO:0000256" key="1">
    <source>
        <dbReference type="ARBA" id="ARBA00022490"/>
    </source>
</evidence>
<evidence type="ECO:0000256" key="3">
    <source>
        <dbReference type="ARBA" id="ARBA00023242"/>
    </source>
</evidence>
<dbReference type="EMBL" id="KI925073">
    <property type="protein sequence ID" value="ETW19108.1"/>
    <property type="molecule type" value="Genomic_DNA"/>
</dbReference>
<dbReference type="FunFam" id="3.60.20.10:FF:000071">
    <property type="entry name" value="Proteasome subunit beta"/>
    <property type="match status" value="1"/>
</dbReference>
<dbReference type="GO" id="GO:0019774">
    <property type="term" value="C:proteasome core complex, beta-subunit complex"/>
    <property type="evidence" value="ECO:0007669"/>
    <property type="project" value="UniProtKB-UniRule"/>
</dbReference>
<dbReference type="SUPFAM" id="SSF56235">
    <property type="entry name" value="N-terminal nucleophile aminohydrolases (Ntn hydrolases)"/>
    <property type="match status" value="1"/>
</dbReference>
<evidence type="ECO:0000256" key="4">
    <source>
        <dbReference type="PIRNR" id="PIRNR001213"/>
    </source>
</evidence>
<dbReference type="CDD" id="cd03760">
    <property type="entry name" value="proteasome_beta_type_4"/>
    <property type="match status" value="1"/>
</dbReference>
<dbReference type="GO" id="GO:0051603">
    <property type="term" value="P:proteolysis involved in protein catabolic process"/>
    <property type="evidence" value="ECO:0007669"/>
    <property type="project" value="InterPro"/>
</dbReference>
<reference evidence="5 6" key="2">
    <citation type="submission" date="2013-02" db="EMBL/GenBank/DDBJ databases">
        <title>The Genome Sequence of Plasmodium falciparum Vietnam Oak-Knoll (FVO).</title>
        <authorList>
            <consortium name="The Broad Institute Genome Sequencing Platform"/>
            <consortium name="The Broad Institute Genome Sequencing Center for Infectious Disease"/>
            <person name="Neafsey D."/>
            <person name="Cheeseman I."/>
            <person name="Volkman S."/>
            <person name="Adams J."/>
            <person name="Walker B."/>
            <person name="Young S.K."/>
            <person name="Zeng Q."/>
            <person name="Gargeya S."/>
            <person name="Fitzgerald M."/>
            <person name="Haas B."/>
            <person name="Abouelleil A."/>
            <person name="Alvarado L."/>
            <person name="Arachchi H.M."/>
            <person name="Berlin A.M."/>
            <person name="Chapman S.B."/>
            <person name="Dewar J."/>
            <person name="Goldberg J."/>
            <person name="Griggs A."/>
            <person name="Gujja S."/>
            <person name="Hansen M."/>
            <person name="Howarth C."/>
            <person name="Imamovic A."/>
            <person name="Larimer J."/>
            <person name="McCowan C."/>
            <person name="Murphy C."/>
            <person name="Neiman D."/>
            <person name="Pearson M."/>
            <person name="Priest M."/>
            <person name="Roberts A."/>
            <person name="Saif S."/>
            <person name="Shea T."/>
            <person name="Sisk P."/>
            <person name="Sykes S."/>
            <person name="Wortman J."/>
            <person name="Nusbaum C."/>
            <person name="Birren B."/>
        </authorList>
    </citation>
    <scope>NUCLEOTIDE SEQUENCE [LARGE SCALE GENOMIC DNA]</scope>
    <source>
        <strain evidence="6">Vietnam Oak-Knoll (FVO)</strain>
    </source>
</reference>
<keyword evidence="2 4" id="KW-0647">Proteasome</keyword>
<dbReference type="Gene3D" id="3.60.20.10">
    <property type="entry name" value="Glutamine Phosphoribosylpyrophosphate, subunit 1, domain 1"/>
    <property type="match status" value="1"/>
</dbReference>
<dbReference type="InterPro" id="IPR016295">
    <property type="entry name" value="Proteasome_beta4"/>
</dbReference>